<evidence type="ECO:0008006" key="7">
    <source>
        <dbReference type="Google" id="ProtNLM"/>
    </source>
</evidence>
<dbReference type="Gramene" id="BGIOSGA028665-TA">
    <property type="protein sequence ID" value="BGIOSGA028665-PA"/>
    <property type="gene ID" value="BGIOSGA028665"/>
</dbReference>
<dbReference type="Gene3D" id="1.25.40.10">
    <property type="entry name" value="Tetratricopeptide repeat domain"/>
    <property type="match status" value="1"/>
</dbReference>
<feature type="region of interest" description="Disordered" evidence="4">
    <location>
        <begin position="218"/>
        <end position="241"/>
    </location>
</feature>
<dbReference type="Gene3D" id="2.120.10.30">
    <property type="entry name" value="TolB, C-terminal domain"/>
    <property type="match status" value="1"/>
</dbReference>
<evidence type="ECO:0000256" key="4">
    <source>
        <dbReference type="SAM" id="MobiDB-lite"/>
    </source>
</evidence>
<feature type="repeat" description="PPR" evidence="3">
    <location>
        <begin position="69"/>
        <end position="103"/>
    </location>
</feature>
<dbReference type="Proteomes" id="UP000007015">
    <property type="component" value="Chromosome 8"/>
</dbReference>
<evidence type="ECO:0000313" key="5">
    <source>
        <dbReference type="EMBL" id="EAZ06990.1"/>
    </source>
</evidence>
<sequence length="498" mass="53878">MDEEALRLFPQMETEAGFVPCETTMRVRALQGVRDKEAMHGYVVKGGMAGNRFMQNALMDIVRPAAAADTITWNILIMAYGMHGLGGEAMAMFNRMTASGEPLQHGGAWVTTVSWHVARPWRQADARHPRHNVDILGRAGRLEEAYAMVTSMEPGNGSSSNQLQQGPSMGAWGARPTPPPVASPLVIRAALDECSGWGKISDGRSKATVGTEASGIEEGGFTTTIAGGRSKGPGRKDGPAQNATFSPDFELVYVPKMCALLITDRGNRLIRQINLKREDCARETQPGLGTTSVSIIAVLCALLGSVVGFSVRHFYPAHEVSINRFFRRMQMQYKTIQRTAALISFSDIRSVVANSTFHALLLKLVRVCVGYLSVVFPSFRLEKRAPVKTCPSLLDLDYPVITSTGPDNKADESTELVGNFIGFDGDTSSEEDNVPASDGKEPAGELVALLDGPELSNKIDDMIEANLSGFSGQENNHCSAVKCSGISRRRLRGESNVL</sequence>
<feature type="region of interest" description="Disordered" evidence="4">
    <location>
        <begin position="152"/>
        <end position="175"/>
    </location>
</feature>
<dbReference type="EMBL" id="CM000133">
    <property type="protein sequence ID" value="EAZ06990.1"/>
    <property type="molecule type" value="Genomic_DNA"/>
</dbReference>
<dbReference type="PANTHER" id="PTHR13833:SF71">
    <property type="entry name" value="NHL DOMAIN-CONTAINING PROTEIN"/>
    <property type="match status" value="1"/>
</dbReference>
<name>A2YV79_ORYSI</name>
<reference evidence="5 6" key="1">
    <citation type="journal article" date="2005" name="PLoS Biol.">
        <title>The genomes of Oryza sativa: a history of duplications.</title>
        <authorList>
            <person name="Yu J."/>
            <person name="Wang J."/>
            <person name="Lin W."/>
            <person name="Li S."/>
            <person name="Li H."/>
            <person name="Zhou J."/>
            <person name="Ni P."/>
            <person name="Dong W."/>
            <person name="Hu S."/>
            <person name="Zeng C."/>
            <person name="Zhang J."/>
            <person name="Zhang Y."/>
            <person name="Li R."/>
            <person name="Xu Z."/>
            <person name="Li S."/>
            <person name="Li X."/>
            <person name="Zheng H."/>
            <person name="Cong L."/>
            <person name="Lin L."/>
            <person name="Yin J."/>
            <person name="Geng J."/>
            <person name="Li G."/>
            <person name="Shi J."/>
            <person name="Liu J."/>
            <person name="Lv H."/>
            <person name="Li J."/>
            <person name="Wang J."/>
            <person name="Deng Y."/>
            <person name="Ran L."/>
            <person name="Shi X."/>
            <person name="Wang X."/>
            <person name="Wu Q."/>
            <person name="Li C."/>
            <person name="Ren X."/>
            <person name="Wang J."/>
            <person name="Wang X."/>
            <person name="Li D."/>
            <person name="Liu D."/>
            <person name="Zhang X."/>
            <person name="Ji Z."/>
            <person name="Zhao W."/>
            <person name="Sun Y."/>
            <person name="Zhang Z."/>
            <person name="Bao J."/>
            <person name="Han Y."/>
            <person name="Dong L."/>
            <person name="Ji J."/>
            <person name="Chen P."/>
            <person name="Wu S."/>
            <person name="Liu J."/>
            <person name="Xiao Y."/>
            <person name="Bu D."/>
            <person name="Tan J."/>
            <person name="Yang L."/>
            <person name="Ye C."/>
            <person name="Zhang J."/>
            <person name="Xu J."/>
            <person name="Zhou Y."/>
            <person name="Yu Y."/>
            <person name="Zhang B."/>
            <person name="Zhuang S."/>
            <person name="Wei H."/>
            <person name="Liu B."/>
            <person name="Lei M."/>
            <person name="Yu H."/>
            <person name="Li Y."/>
            <person name="Xu H."/>
            <person name="Wei S."/>
            <person name="He X."/>
            <person name="Fang L."/>
            <person name="Zhang Z."/>
            <person name="Zhang Y."/>
            <person name="Huang X."/>
            <person name="Su Z."/>
            <person name="Tong W."/>
            <person name="Li J."/>
            <person name="Tong Z."/>
            <person name="Li S."/>
            <person name="Ye J."/>
            <person name="Wang L."/>
            <person name="Fang L."/>
            <person name="Lei T."/>
            <person name="Chen C."/>
            <person name="Chen H."/>
            <person name="Xu Z."/>
            <person name="Li H."/>
            <person name="Huang H."/>
            <person name="Zhang F."/>
            <person name="Xu H."/>
            <person name="Li N."/>
            <person name="Zhao C."/>
            <person name="Li S."/>
            <person name="Dong L."/>
            <person name="Huang Y."/>
            <person name="Li L."/>
            <person name="Xi Y."/>
            <person name="Qi Q."/>
            <person name="Li W."/>
            <person name="Zhang B."/>
            <person name="Hu W."/>
            <person name="Zhang Y."/>
            <person name="Tian X."/>
            <person name="Jiao Y."/>
            <person name="Liang X."/>
            <person name="Jin J."/>
            <person name="Gao L."/>
            <person name="Zheng W."/>
            <person name="Hao B."/>
            <person name="Liu S."/>
            <person name="Wang W."/>
            <person name="Yuan L."/>
            <person name="Cao M."/>
            <person name="McDermott J."/>
            <person name="Samudrala R."/>
            <person name="Wang J."/>
            <person name="Wong G.K."/>
            <person name="Yang H."/>
        </authorList>
    </citation>
    <scope>NUCLEOTIDE SEQUENCE [LARGE SCALE GENOMIC DNA]</scope>
    <source>
        <strain evidence="6">cv. 93-11</strain>
    </source>
</reference>
<dbReference type="AlphaFoldDB" id="A2YV79"/>
<dbReference type="PROSITE" id="PS51375">
    <property type="entry name" value="PPR"/>
    <property type="match status" value="1"/>
</dbReference>
<dbReference type="STRING" id="39946.A2YV79"/>
<keyword evidence="2" id="KW-0809">Transit peptide</keyword>
<dbReference type="InterPro" id="IPR011042">
    <property type="entry name" value="6-blade_b-propeller_TolB-like"/>
</dbReference>
<dbReference type="HOGENOM" id="CLU_547907_0_0_1"/>
<proteinExistence type="predicted"/>
<accession>A2YV79</accession>
<feature type="compositionally biased region" description="Polar residues" evidence="4">
    <location>
        <begin position="156"/>
        <end position="167"/>
    </location>
</feature>
<keyword evidence="6" id="KW-1185">Reference proteome</keyword>
<keyword evidence="1" id="KW-0677">Repeat</keyword>
<dbReference type="Pfam" id="PF01535">
    <property type="entry name" value="PPR"/>
    <property type="match status" value="1"/>
</dbReference>
<dbReference type="InterPro" id="IPR011990">
    <property type="entry name" value="TPR-like_helical_dom_sf"/>
</dbReference>
<dbReference type="InterPro" id="IPR002885">
    <property type="entry name" value="PPR_rpt"/>
</dbReference>
<gene>
    <name evidence="5" type="ORF">OsI_29235</name>
</gene>
<evidence type="ECO:0000313" key="6">
    <source>
        <dbReference type="Proteomes" id="UP000007015"/>
    </source>
</evidence>
<organism evidence="5 6">
    <name type="scientific">Oryza sativa subsp. indica</name>
    <name type="common">Rice</name>
    <dbReference type="NCBI Taxonomy" id="39946"/>
    <lineage>
        <taxon>Eukaryota</taxon>
        <taxon>Viridiplantae</taxon>
        <taxon>Streptophyta</taxon>
        <taxon>Embryophyta</taxon>
        <taxon>Tracheophyta</taxon>
        <taxon>Spermatophyta</taxon>
        <taxon>Magnoliopsida</taxon>
        <taxon>Liliopsida</taxon>
        <taxon>Poales</taxon>
        <taxon>Poaceae</taxon>
        <taxon>BOP clade</taxon>
        <taxon>Oryzoideae</taxon>
        <taxon>Oryzeae</taxon>
        <taxon>Oryzinae</taxon>
        <taxon>Oryza</taxon>
        <taxon>Oryza sativa</taxon>
    </lineage>
</organism>
<evidence type="ECO:0000256" key="3">
    <source>
        <dbReference type="PROSITE-ProRule" id="PRU00708"/>
    </source>
</evidence>
<evidence type="ECO:0000256" key="1">
    <source>
        <dbReference type="ARBA" id="ARBA00022737"/>
    </source>
</evidence>
<evidence type="ECO:0000256" key="2">
    <source>
        <dbReference type="ARBA" id="ARBA00022946"/>
    </source>
</evidence>
<dbReference type="NCBIfam" id="TIGR00756">
    <property type="entry name" value="PPR"/>
    <property type="match status" value="1"/>
</dbReference>
<dbReference type="PANTHER" id="PTHR13833">
    <property type="match status" value="1"/>
</dbReference>
<protein>
    <recommendedName>
        <fullName evidence="7">Pentatricopeptide repeat-containing protein</fullName>
    </recommendedName>
</protein>